<dbReference type="Pfam" id="PF13193">
    <property type="entry name" value="AMP-binding_C"/>
    <property type="match status" value="1"/>
</dbReference>
<evidence type="ECO:0000313" key="7">
    <source>
        <dbReference type="EMBL" id="VDM68629.1"/>
    </source>
</evidence>
<dbReference type="Pfam" id="PF00501">
    <property type="entry name" value="AMP-binding"/>
    <property type="match status" value="1"/>
</dbReference>
<dbReference type="InterPro" id="IPR045851">
    <property type="entry name" value="AMP-bd_C_sf"/>
</dbReference>
<dbReference type="AlphaFoldDB" id="A0A3P7INT4"/>
<evidence type="ECO:0000256" key="4">
    <source>
        <dbReference type="ARBA" id="ARBA00023140"/>
    </source>
</evidence>
<dbReference type="InterPro" id="IPR000873">
    <property type="entry name" value="AMP-dep_synth/lig_dom"/>
</dbReference>
<evidence type="ECO:0000313" key="8">
    <source>
        <dbReference type="Proteomes" id="UP000270094"/>
    </source>
</evidence>
<name>A0A3P7INT4_STRVU</name>
<dbReference type="Gene3D" id="3.40.50.12780">
    <property type="entry name" value="N-terminal domain of ligase-like"/>
    <property type="match status" value="1"/>
</dbReference>
<keyword evidence="4" id="KW-0576">Peroxisome</keyword>
<dbReference type="PANTHER" id="PTHR24096">
    <property type="entry name" value="LONG-CHAIN-FATTY-ACID--COA LIGASE"/>
    <property type="match status" value="1"/>
</dbReference>
<reference evidence="7 8" key="1">
    <citation type="submission" date="2018-11" db="EMBL/GenBank/DDBJ databases">
        <authorList>
            <consortium name="Pathogen Informatics"/>
        </authorList>
    </citation>
    <scope>NUCLEOTIDE SEQUENCE [LARGE SCALE GENOMIC DNA]</scope>
</reference>
<sequence>MLVQGVTVVINKKFTEATFLRILTEYKITILNIVPTILDFLIKHPAVDNYDLSALKFIFVGAAKCEESHLRALKERLPDVQDVVQLYGLTEAGMLIFTTPVGNTRLSSVGRPMPGVEAVVVGEGKECLKNNEIGELVVRSPSMMEGYLGHGDINPDGWLQTGDLARIDDEGFVYIVGRIKDMIKVRGWQVNPYEIEEAIKANIADVKDCAVVGVEYGKDGHRPKAFVVGDVDKNDVINFVKGAKEIIADLSFRLKH</sequence>
<proteinExistence type="inferred from homology"/>
<dbReference type="OrthoDB" id="10253869at2759"/>
<protein>
    <submittedName>
        <fullName evidence="7">Uncharacterized protein</fullName>
    </submittedName>
</protein>
<gene>
    <name evidence="7" type="ORF">SVUK_LOCUS3627</name>
</gene>
<feature type="domain" description="AMP-dependent synthetase/ligase" evidence="5">
    <location>
        <begin position="1"/>
        <end position="148"/>
    </location>
</feature>
<evidence type="ECO:0000259" key="6">
    <source>
        <dbReference type="Pfam" id="PF13193"/>
    </source>
</evidence>
<keyword evidence="3" id="KW-0436">Ligase</keyword>
<dbReference type="EMBL" id="UYYB01009465">
    <property type="protein sequence ID" value="VDM68629.1"/>
    <property type="molecule type" value="Genomic_DNA"/>
</dbReference>
<comment type="similarity">
    <text evidence="2">Belongs to the ATP-dependent AMP-binding enzyme family.</text>
</comment>
<feature type="domain" description="AMP-binding enzyme C-terminal" evidence="6">
    <location>
        <begin position="194"/>
        <end position="241"/>
    </location>
</feature>
<evidence type="ECO:0000256" key="1">
    <source>
        <dbReference type="ARBA" id="ARBA00004275"/>
    </source>
</evidence>
<dbReference type="PANTHER" id="PTHR24096:SF149">
    <property type="entry name" value="AMP-BINDING DOMAIN-CONTAINING PROTEIN-RELATED"/>
    <property type="match status" value="1"/>
</dbReference>
<dbReference type="Gene3D" id="3.30.300.30">
    <property type="match status" value="1"/>
</dbReference>
<dbReference type="SUPFAM" id="SSF56801">
    <property type="entry name" value="Acetyl-CoA synthetase-like"/>
    <property type="match status" value="1"/>
</dbReference>
<dbReference type="GO" id="GO:0016405">
    <property type="term" value="F:CoA-ligase activity"/>
    <property type="evidence" value="ECO:0007669"/>
    <property type="project" value="TreeGrafter"/>
</dbReference>
<dbReference type="Proteomes" id="UP000270094">
    <property type="component" value="Unassembled WGS sequence"/>
</dbReference>
<accession>A0A3P7INT4</accession>
<dbReference type="GO" id="GO:0005777">
    <property type="term" value="C:peroxisome"/>
    <property type="evidence" value="ECO:0007669"/>
    <property type="project" value="UniProtKB-SubCell"/>
</dbReference>
<dbReference type="InterPro" id="IPR025110">
    <property type="entry name" value="AMP-bd_C"/>
</dbReference>
<comment type="subcellular location">
    <subcellularLocation>
        <location evidence="1">Peroxisome</location>
    </subcellularLocation>
</comment>
<organism evidence="7 8">
    <name type="scientific">Strongylus vulgaris</name>
    <name type="common">Blood worm</name>
    <dbReference type="NCBI Taxonomy" id="40348"/>
    <lineage>
        <taxon>Eukaryota</taxon>
        <taxon>Metazoa</taxon>
        <taxon>Ecdysozoa</taxon>
        <taxon>Nematoda</taxon>
        <taxon>Chromadorea</taxon>
        <taxon>Rhabditida</taxon>
        <taxon>Rhabditina</taxon>
        <taxon>Rhabditomorpha</taxon>
        <taxon>Strongyloidea</taxon>
        <taxon>Strongylidae</taxon>
        <taxon>Strongylus</taxon>
    </lineage>
</organism>
<keyword evidence="8" id="KW-1185">Reference proteome</keyword>
<evidence type="ECO:0000256" key="3">
    <source>
        <dbReference type="ARBA" id="ARBA00022598"/>
    </source>
</evidence>
<evidence type="ECO:0000256" key="2">
    <source>
        <dbReference type="ARBA" id="ARBA00006432"/>
    </source>
</evidence>
<dbReference type="InterPro" id="IPR042099">
    <property type="entry name" value="ANL_N_sf"/>
</dbReference>
<evidence type="ECO:0000259" key="5">
    <source>
        <dbReference type="Pfam" id="PF00501"/>
    </source>
</evidence>